<dbReference type="AlphaFoldDB" id="A0A562MJX2"/>
<accession>A0A562MJX2</accession>
<proteinExistence type="predicted"/>
<gene>
    <name evidence="1" type="ORF">IQ31_02178</name>
</gene>
<dbReference type="Proteomes" id="UP000315908">
    <property type="component" value="Unassembled WGS sequence"/>
</dbReference>
<reference evidence="1 2" key="1">
    <citation type="journal article" date="2015" name="Stand. Genomic Sci.">
        <title>Genomic Encyclopedia of Bacterial and Archaeal Type Strains, Phase III: the genomes of soil and plant-associated and newly described type strains.</title>
        <authorList>
            <person name="Whitman W.B."/>
            <person name="Woyke T."/>
            <person name="Klenk H.P."/>
            <person name="Zhou Y."/>
            <person name="Lilburn T.G."/>
            <person name="Beck B.J."/>
            <person name="De Vos P."/>
            <person name="Vandamme P."/>
            <person name="Eisen J.A."/>
            <person name="Garrity G."/>
            <person name="Hugenholtz P."/>
            <person name="Kyrpides N.C."/>
        </authorList>
    </citation>
    <scope>NUCLEOTIDE SEQUENCE [LARGE SCALE GENOMIC DNA]</scope>
    <source>
        <strain evidence="1 2">CGMCC 1.6855</strain>
    </source>
</reference>
<comment type="caution">
    <text evidence="1">The sequence shown here is derived from an EMBL/GenBank/DDBJ whole genome shotgun (WGS) entry which is preliminary data.</text>
</comment>
<organism evidence="1 2">
    <name type="scientific">Sphingobacterium siyangense</name>
    <dbReference type="NCBI Taxonomy" id="459529"/>
    <lineage>
        <taxon>Bacteria</taxon>
        <taxon>Pseudomonadati</taxon>
        <taxon>Bacteroidota</taxon>
        <taxon>Sphingobacteriia</taxon>
        <taxon>Sphingobacteriales</taxon>
        <taxon>Sphingobacteriaceae</taxon>
        <taxon>Sphingobacterium</taxon>
    </lineage>
</organism>
<evidence type="ECO:0000313" key="1">
    <source>
        <dbReference type="EMBL" id="TWI20227.1"/>
    </source>
</evidence>
<protein>
    <submittedName>
        <fullName evidence="1">Uncharacterized protein</fullName>
    </submittedName>
</protein>
<sequence length="46" mass="5441">MNCVMEHLKWTWGGGAWIKAMKCKLGRVNRLLWRFMFGVKTKIPNC</sequence>
<dbReference type="EMBL" id="VLKR01000010">
    <property type="protein sequence ID" value="TWI20227.1"/>
    <property type="molecule type" value="Genomic_DNA"/>
</dbReference>
<evidence type="ECO:0000313" key="2">
    <source>
        <dbReference type="Proteomes" id="UP000315908"/>
    </source>
</evidence>
<name>A0A562MJX2_9SPHI</name>